<dbReference type="Proteomes" id="UP001219585">
    <property type="component" value="Plasmid unnamed"/>
</dbReference>
<geneLocation type="plasmid" evidence="2 3">
    <name>unnamed</name>
</geneLocation>
<evidence type="ECO:0000313" key="3">
    <source>
        <dbReference type="Proteomes" id="UP001219585"/>
    </source>
</evidence>
<feature type="transmembrane region" description="Helical" evidence="1">
    <location>
        <begin position="12"/>
        <end position="33"/>
    </location>
</feature>
<evidence type="ECO:0000256" key="1">
    <source>
        <dbReference type="SAM" id="Phobius"/>
    </source>
</evidence>
<evidence type="ECO:0000313" key="2">
    <source>
        <dbReference type="EMBL" id="WDV09409.1"/>
    </source>
</evidence>
<organism evidence="2 3">
    <name type="scientific">Lysinibacillus irui</name>
    <dbReference type="NCBI Taxonomy" id="2998077"/>
    <lineage>
        <taxon>Bacteria</taxon>
        <taxon>Bacillati</taxon>
        <taxon>Bacillota</taxon>
        <taxon>Bacilli</taxon>
        <taxon>Bacillales</taxon>
        <taxon>Bacillaceae</taxon>
        <taxon>Lysinibacillus</taxon>
    </lineage>
</organism>
<keyword evidence="2" id="KW-0614">Plasmid</keyword>
<dbReference type="KEGG" id="liu:OU989_23110"/>
<keyword evidence="1" id="KW-0472">Membrane</keyword>
<gene>
    <name evidence="2" type="ORF">OU989_23110</name>
</gene>
<keyword evidence="1" id="KW-1133">Transmembrane helix</keyword>
<protein>
    <submittedName>
        <fullName evidence="2">ABC transporter permease</fullName>
    </submittedName>
</protein>
<dbReference type="AlphaFoldDB" id="A0AAJ5S0D5"/>
<reference evidence="2" key="1">
    <citation type="submission" date="2022-11" db="EMBL/GenBank/DDBJ databases">
        <title>Lysinibacillus irui.</title>
        <authorList>
            <person name="Akintayo S.O."/>
        </authorList>
    </citation>
    <scope>NUCLEOTIDE SEQUENCE</scope>
    <source>
        <strain evidence="2">IRB4-01</strain>
        <plasmid evidence="2">unnamed</plasmid>
    </source>
</reference>
<accession>A0AAJ5S0D5</accession>
<dbReference type="RefSeq" id="WP_221682518.1">
    <property type="nucleotide sequence ID" value="NZ_CP113528.1"/>
</dbReference>
<dbReference type="EMBL" id="CP113528">
    <property type="protein sequence ID" value="WDV09409.1"/>
    <property type="molecule type" value="Genomic_DNA"/>
</dbReference>
<keyword evidence="1" id="KW-0812">Transmembrane</keyword>
<proteinExistence type="predicted"/>
<name>A0AAJ5S0D5_9BACI</name>
<sequence>MSETTATALKFAAGIILAIVLVSIAIMVFTPAADSAKSVTTDFTANTTELQDQKYLVYDNTVVSGSQVLTALRRFESQAKDETIALYVQTGKNATGQWYYSRFETDKVEKGGAASDISTTTNVTHAEYINPSGMFAASVHRDSNGVIRAIKFVQEKQ</sequence>